<dbReference type="GeneTree" id="ENSGT00940000155966"/>
<dbReference type="EMBL" id="CABD030102735">
    <property type="status" value="NOT_ANNOTATED_CDS"/>
    <property type="molecule type" value="Genomic_DNA"/>
</dbReference>
<dbReference type="EMBL" id="CABD030102737">
    <property type="status" value="NOT_ANNOTATED_CDS"/>
    <property type="molecule type" value="Genomic_DNA"/>
</dbReference>
<evidence type="ECO:0000313" key="2">
    <source>
        <dbReference type="Ensembl" id="ENSGGOP00000035042.1"/>
    </source>
</evidence>
<proteinExistence type="predicted"/>
<keyword evidence="3" id="KW-1185">Reference proteome</keyword>
<reference evidence="2 3" key="2">
    <citation type="journal article" date="2012" name="Nature">
        <title>Insights into hominid evolution from the gorilla genome sequence.</title>
        <authorList>
            <person name="Scally A."/>
            <person name="Dutheil J.Y."/>
            <person name="Hillier L.W."/>
            <person name="Jordan G.E."/>
            <person name="Goodhead I."/>
            <person name="Herrero J."/>
            <person name="Hobolth A."/>
            <person name="Lappalainen T."/>
            <person name="Mailund T."/>
            <person name="Marques-Bonet T."/>
            <person name="McCarthy S."/>
            <person name="Montgomery S.H."/>
            <person name="Schwalie P.C."/>
            <person name="Tang Y.A."/>
            <person name="Ward M.C."/>
            <person name="Xue Y."/>
            <person name="Yngvadottir B."/>
            <person name="Alkan C."/>
            <person name="Andersen L.N."/>
            <person name="Ayub Q."/>
            <person name="Ball E.V."/>
            <person name="Beal K."/>
            <person name="Bradley B.J."/>
            <person name="Chen Y."/>
            <person name="Clee C.M."/>
            <person name="Fitzgerald S."/>
            <person name="Graves T.A."/>
            <person name="Gu Y."/>
            <person name="Heath P."/>
            <person name="Heger A."/>
            <person name="Karakoc E."/>
            <person name="Kolb-Kokocinski A."/>
            <person name="Laird G.K."/>
            <person name="Lunter G."/>
            <person name="Meader S."/>
            <person name="Mort M."/>
            <person name="Mullikin J.C."/>
            <person name="Munch K."/>
            <person name="O'Connor T.D."/>
            <person name="Phillips A.D."/>
            <person name="Prado-Martinez J."/>
            <person name="Rogers A.S."/>
            <person name="Sajjadian S."/>
            <person name="Schmidt D."/>
            <person name="Shaw K."/>
            <person name="Simpson J.T."/>
            <person name="Stenson P.D."/>
            <person name="Turner D.J."/>
            <person name="Vigilant L."/>
            <person name="Vilella A.J."/>
            <person name="Whitener W."/>
            <person name="Zhu B."/>
            <person name="Cooper D.N."/>
            <person name="de Jong P."/>
            <person name="Dermitzakis E.T."/>
            <person name="Eichler E.E."/>
            <person name="Flicek P."/>
            <person name="Goldman N."/>
            <person name="Mundy N.I."/>
            <person name="Ning Z."/>
            <person name="Odom D.T."/>
            <person name="Ponting C.P."/>
            <person name="Quail M.A."/>
            <person name="Ryder O.A."/>
            <person name="Searle S.M."/>
            <person name="Warren W.C."/>
            <person name="Wilson R.K."/>
            <person name="Schierup M.H."/>
            <person name="Rogers J."/>
            <person name="Tyler-Smith C."/>
            <person name="Durbin R."/>
        </authorList>
    </citation>
    <scope>NUCLEOTIDE SEQUENCE [LARGE SCALE GENOMIC DNA]</scope>
</reference>
<dbReference type="AlphaFoldDB" id="A0A2I2YJC1"/>
<feature type="compositionally biased region" description="Basic and acidic residues" evidence="1">
    <location>
        <begin position="21"/>
        <end position="54"/>
    </location>
</feature>
<sequence>MPKGGCPKAPQQEELPLSSDMVEKQTGKKDKDKVSLTKTPKLERGDGGKEVRERASKRKLPFTTGANGEQKDSDTGPPGSCLSWGSHEGALVRSAVGRSCLPSARGCFFGTRGKIMIFLFCFDL</sequence>
<organism evidence="2 3">
    <name type="scientific">Gorilla gorilla gorilla</name>
    <name type="common">Western lowland gorilla</name>
    <dbReference type="NCBI Taxonomy" id="9595"/>
    <lineage>
        <taxon>Eukaryota</taxon>
        <taxon>Metazoa</taxon>
        <taxon>Chordata</taxon>
        <taxon>Craniata</taxon>
        <taxon>Vertebrata</taxon>
        <taxon>Euteleostomi</taxon>
        <taxon>Mammalia</taxon>
        <taxon>Eutheria</taxon>
        <taxon>Euarchontoglires</taxon>
        <taxon>Primates</taxon>
        <taxon>Haplorrhini</taxon>
        <taxon>Catarrhini</taxon>
        <taxon>Hominidae</taxon>
        <taxon>Gorilla</taxon>
    </lineage>
</organism>
<evidence type="ECO:0000313" key="3">
    <source>
        <dbReference type="Proteomes" id="UP000001519"/>
    </source>
</evidence>
<name>A0A2I2YJC1_GORGO</name>
<reference evidence="2" key="3">
    <citation type="submission" date="2025-08" db="UniProtKB">
        <authorList>
            <consortium name="Ensembl"/>
        </authorList>
    </citation>
    <scope>IDENTIFICATION</scope>
</reference>
<evidence type="ECO:0000256" key="1">
    <source>
        <dbReference type="SAM" id="MobiDB-lite"/>
    </source>
</evidence>
<protein>
    <submittedName>
        <fullName evidence="2">Ankyrin repeat domain containing 11</fullName>
    </submittedName>
</protein>
<dbReference type="Ensembl" id="ENSGGOT00000057620.1">
    <property type="protein sequence ID" value="ENSGGOP00000035042.1"/>
    <property type="gene ID" value="ENSGGOG00000015490.3"/>
</dbReference>
<reference evidence="2" key="4">
    <citation type="submission" date="2025-09" db="UniProtKB">
        <authorList>
            <consortium name="Ensembl"/>
        </authorList>
    </citation>
    <scope>IDENTIFICATION</scope>
</reference>
<dbReference type="PANTHER" id="PTHR24145:SF3">
    <property type="entry name" value="ANKYRIN REPEAT DOMAIN-CONTAINING PROTEIN 11"/>
    <property type="match status" value="1"/>
</dbReference>
<dbReference type="InterPro" id="IPR042636">
    <property type="entry name" value="ANKRD11"/>
</dbReference>
<dbReference type="Proteomes" id="UP000001519">
    <property type="component" value="Chromosome 16"/>
</dbReference>
<dbReference type="EMBL" id="CABD030102736">
    <property type="status" value="NOT_ANNOTATED_CDS"/>
    <property type="molecule type" value="Genomic_DNA"/>
</dbReference>
<feature type="region of interest" description="Disordered" evidence="1">
    <location>
        <begin position="1"/>
        <end position="84"/>
    </location>
</feature>
<dbReference type="Bgee" id="ENSGGOG00000015490">
    <property type="expression patterns" value="Expressed in prefrontal cortex and 5 other cell types or tissues"/>
</dbReference>
<gene>
    <name evidence="2" type="primary">ANKRD11</name>
</gene>
<dbReference type="PANTHER" id="PTHR24145">
    <property type="entry name" value="ANKYRIN REPEAT DOMAIN-CONTAINING PROTEIN 11"/>
    <property type="match status" value="1"/>
</dbReference>
<reference evidence="3" key="1">
    <citation type="submission" date="2011-05" db="EMBL/GenBank/DDBJ databases">
        <title>Insights into the evolution of the great apes provided by the gorilla genome.</title>
        <authorList>
            <person name="Scally A."/>
        </authorList>
    </citation>
    <scope>NUCLEOTIDE SEQUENCE [LARGE SCALE GENOMIC DNA]</scope>
</reference>
<accession>A0A2I2YJC1</accession>